<keyword evidence="1" id="KW-0472">Membrane</keyword>
<proteinExistence type="predicted"/>
<dbReference type="OrthoDB" id="9111327at2"/>
<dbReference type="eggNOG" id="COG1566">
    <property type="taxonomic scope" value="Bacteria"/>
</dbReference>
<name>E6WWN9_PSEUU</name>
<keyword evidence="1" id="KW-0812">Transmembrane</keyword>
<reference evidence="2 3" key="1">
    <citation type="submission" date="2011-01" db="EMBL/GenBank/DDBJ databases">
        <title>Complete sequence of Pseudoxanthomonas suwonensis 11-1.</title>
        <authorList>
            <consortium name="US DOE Joint Genome Institute"/>
            <person name="Lucas S."/>
            <person name="Copeland A."/>
            <person name="Lapidus A."/>
            <person name="Cheng J.-F."/>
            <person name="Goodwin L."/>
            <person name="Pitluck S."/>
            <person name="Teshima H."/>
            <person name="Detter J.C."/>
            <person name="Han C."/>
            <person name="Tapia R."/>
            <person name="Land M."/>
            <person name="Hauser L."/>
            <person name="Kyrpides N."/>
            <person name="Ivanova N."/>
            <person name="Ovchinnikova G."/>
            <person name="Siebers A.K."/>
            <person name="Allgaier M."/>
            <person name="Thelen M.P."/>
            <person name="Hugenholtz P."/>
            <person name="Gladden J."/>
            <person name="Woyke T."/>
        </authorList>
    </citation>
    <scope>NUCLEOTIDE SEQUENCE [LARGE SCALE GENOMIC DNA]</scope>
    <source>
        <strain evidence="3">11-1</strain>
    </source>
</reference>
<accession>E6WWN9</accession>
<dbReference type="Pfam" id="PF12412">
    <property type="entry name" value="DUF3667"/>
    <property type="match status" value="1"/>
</dbReference>
<feature type="transmembrane region" description="Helical" evidence="1">
    <location>
        <begin position="256"/>
        <end position="279"/>
    </location>
</feature>
<feature type="transmembrane region" description="Helical" evidence="1">
    <location>
        <begin position="285"/>
        <end position="304"/>
    </location>
</feature>
<evidence type="ECO:0000313" key="3">
    <source>
        <dbReference type="Proteomes" id="UP000008632"/>
    </source>
</evidence>
<dbReference type="STRING" id="743721.Psesu_2761"/>
<dbReference type="HOGENOM" id="CLU_046825_0_1_6"/>
<evidence type="ECO:0000256" key="1">
    <source>
        <dbReference type="SAM" id="Phobius"/>
    </source>
</evidence>
<dbReference type="EMBL" id="CP002446">
    <property type="protein sequence ID" value="ADV28588.1"/>
    <property type="molecule type" value="Genomic_DNA"/>
</dbReference>
<dbReference type="AlphaFoldDB" id="E6WWN9"/>
<keyword evidence="1" id="KW-1133">Transmembrane helix</keyword>
<evidence type="ECO:0000313" key="2">
    <source>
        <dbReference type="EMBL" id="ADV28588.1"/>
    </source>
</evidence>
<feature type="transmembrane region" description="Helical" evidence="1">
    <location>
        <begin position="84"/>
        <end position="103"/>
    </location>
</feature>
<feature type="transmembrane region" description="Helical" evidence="1">
    <location>
        <begin position="221"/>
        <end position="244"/>
    </location>
</feature>
<keyword evidence="3" id="KW-1185">Reference proteome</keyword>
<dbReference type="Proteomes" id="UP000008632">
    <property type="component" value="Chromosome"/>
</dbReference>
<gene>
    <name evidence="2" type="ordered locus">Psesu_2761</name>
</gene>
<dbReference type="RefSeq" id="WP_013536414.1">
    <property type="nucleotide sequence ID" value="NC_014924.1"/>
</dbReference>
<organism evidence="2 3">
    <name type="scientific">Pseudoxanthomonas suwonensis (strain 11-1)</name>
    <dbReference type="NCBI Taxonomy" id="743721"/>
    <lineage>
        <taxon>Bacteria</taxon>
        <taxon>Pseudomonadati</taxon>
        <taxon>Pseudomonadota</taxon>
        <taxon>Gammaproteobacteria</taxon>
        <taxon>Lysobacterales</taxon>
        <taxon>Lysobacteraceae</taxon>
        <taxon>Pseudoxanthomonas</taxon>
    </lineage>
</organism>
<protein>
    <recommendedName>
        <fullName evidence="4">DUF3667 domain-containing protein</fullName>
    </recommendedName>
</protein>
<dbReference type="InterPro" id="IPR022134">
    <property type="entry name" value="DUF3667"/>
</dbReference>
<sequence length="354" mass="39046">MHEGHPGACANCSTPLQGEYCHLCGQHAHSPVRSFAHAVEEVFESFWHLDGRIFRTLRQLLVPGLLARDYLAGRRAPYVAPMRLFVVLCVLTFFVGRGVIHFGDDGSGDAAVKVQMVDQGVAQATTAEEVERVREKRVAELAEARDQLPPLMGPMRGGFDRTIEELHAQADARVRELGGTPTPRPVADAGPEPTTWLEAQDQRMRRNVARLQDDPELLKHAFLGSMPSALFLLVPVFALLLKLAYLGSGRLYLEHLVVALFSHAFLCLALLGQMLLALLSRWTGAYVPLVATGLTLLSLALWLWMPAYLLLMQKRVYAQGWVPTVLRFIGVGPVYSVLVGLVVAVVFLLSLARI</sequence>
<evidence type="ECO:0008006" key="4">
    <source>
        <dbReference type="Google" id="ProtNLM"/>
    </source>
</evidence>
<dbReference type="KEGG" id="psu:Psesu_2761"/>
<feature type="transmembrane region" description="Helical" evidence="1">
    <location>
        <begin position="325"/>
        <end position="352"/>
    </location>
</feature>